<accession>A0A8B8Z970</accession>
<gene>
    <name evidence="4" type="primary">LOC120104142</name>
</gene>
<evidence type="ECO:0000256" key="1">
    <source>
        <dbReference type="SAM" id="Coils"/>
    </source>
</evidence>
<feature type="coiled-coil region" evidence="1">
    <location>
        <begin position="308"/>
        <end position="337"/>
    </location>
</feature>
<sequence length="632" mass="72995">MAADIALEPEPLNPCCAEIKKRYQKLEEKRNALRQAVKLLENETNKLLNENQNLKKAYEEERARTGREKEAKEKESTIRNQLEKEMHDLKAEMSSCQKSGSSRSEADDESGLIRILEAEGEVGRLKELLDEEKKRSNSEKKNAEVEKKKAAEAWKFVEVEKSKVEEVKKHVEIARNKADEYRLCLEKLKMEANEAREKLIAEISKADDANKKVEAEKQKINRERERADMERTKAEEQRRLMEVERKKAMGEKYRADNLSQRLEKEKQRSEELQRKVEEILSTGRDVRGCSCFGDKRSNGGTNIKTADVKLLREQLKLKKKQVKHAKRMNKLEKAENRFIRKELSLLKQDFMQMSCRFNVLYDFLSCSMEGTDSLAKNGESPELWGCNLQNNLLGPQPCNFNSQSDFSLPEICYTNSLNHPCSARECPRLQLSRGSCTRPTSGKGCIICHCINRSSREELQSEIIHSEDLSVVDQASNSRRKKRRIQDALESVAWLYSEDGQLHLKIGEKLSELKYLLNRKGNIPSGVENSGISEYLDDRKGFCAKNHNDRSKKSCKHRSNKMLRKQQKNDVLYLNQNDVQKQAEKYETEDSRVPCALREMAKPFQMKENAVCREEPSNAVCSKQADLISFER</sequence>
<name>A0A8B8Z970_PHODC</name>
<keyword evidence="3" id="KW-1185">Reference proteome</keyword>
<organism evidence="3 4">
    <name type="scientific">Phoenix dactylifera</name>
    <name type="common">Date palm</name>
    <dbReference type="NCBI Taxonomy" id="42345"/>
    <lineage>
        <taxon>Eukaryota</taxon>
        <taxon>Viridiplantae</taxon>
        <taxon>Streptophyta</taxon>
        <taxon>Embryophyta</taxon>
        <taxon>Tracheophyta</taxon>
        <taxon>Spermatophyta</taxon>
        <taxon>Magnoliopsida</taxon>
        <taxon>Liliopsida</taxon>
        <taxon>Arecaceae</taxon>
        <taxon>Coryphoideae</taxon>
        <taxon>Phoeniceae</taxon>
        <taxon>Phoenix</taxon>
    </lineage>
</organism>
<reference evidence="3" key="1">
    <citation type="journal article" date="2019" name="Nat. Commun.">
        <title>Genome-wide association mapping of date palm fruit traits.</title>
        <authorList>
            <person name="Hazzouri K.M."/>
            <person name="Gros-Balthazard M."/>
            <person name="Flowers J.M."/>
            <person name="Copetti D."/>
            <person name="Lemansour A."/>
            <person name="Lebrun M."/>
            <person name="Masmoudi K."/>
            <person name="Ferrand S."/>
            <person name="Dhar M.I."/>
            <person name="Fresquez Z.A."/>
            <person name="Rosas U."/>
            <person name="Zhang J."/>
            <person name="Talag J."/>
            <person name="Lee S."/>
            <person name="Kudrna D."/>
            <person name="Powell R.F."/>
            <person name="Leitch I.J."/>
            <person name="Krueger R.R."/>
            <person name="Wing R.A."/>
            <person name="Amiri K.M.A."/>
            <person name="Purugganan M.D."/>
        </authorList>
    </citation>
    <scope>NUCLEOTIDE SEQUENCE [LARGE SCALE GENOMIC DNA]</scope>
    <source>
        <strain evidence="3">cv. Khalas</strain>
    </source>
</reference>
<dbReference type="KEGG" id="pda:120104142"/>
<dbReference type="AlphaFoldDB" id="A0A8B8Z970"/>
<feature type="compositionally biased region" description="Polar residues" evidence="2">
    <location>
        <begin position="94"/>
        <end position="103"/>
    </location>
</feature>
<reference evidence="4" key="2">
    <citation type="submission" date="2025-08" db="UniProtKB">
        <authorList>
            <consortium name="RefSeq"/>
        </authorList>
    </citation>
    <scope>IDENTIFICATION</scope>
    <source>
        <tissue evidence="4">Young leaves</tissue>
    </source>
</reference>
<feature type="region of interest" description="Disordered" evidence="2">
    <location>
        <begin position="50"/>
        <end position="112"/>
    </location>
</feature>
<dbReference type="PANTHER" id="PTHR35480">
    <property type="entry name" value="MATERNAL EFFECT EMBRYO ARREST 22"/>
    <property type="match status" value="1"/>
</dbReference>
<evidence type="ECO:0000313" key="4">
    <source>
        <dbReference type="RefSeq" id="XP_038970610.1"/>
    </source>
</evidence>
<evidence type="ECO:0000256" key="2">
    <source>
        <dbReference type="SAM" id="MobiDB-lite"/>
    </source>
</evidence>
<dbReference type="GeneID" id="120104142"/>
<dbReference type="RefSeq" id="XP_038970610.1">
    <property type="nucleotide sequence ID" value="XM_039114682.1"/>
</dbReference>
<proteinExistence type="predicted"/>
<dbReference type="Proteomes" id="UP000228380">
    <property type="component" value="Chromosome 16"/>
</dbReference>
<dbReference type="OrthoDB" id="1933275at2759"/>
<evidence type="ECO:0000313" key="3">
    <source>
        <dbReference type="Proteomes" id="UP000228380"/>
    </source>
</evidence>
<dbReference type="PANTHER" id="PTHR35480:SF1">
    <property type="entry name" value="MATERNAL EFFECT EMBRYO ARREST 22"/>
    <property type="match status" value="1"/>
</dbReference>
<feature type="compositionally biased region" description="Basic and acidic residues" evidence="2">
    <location>
        <begin position="56"/>
        <end position="91"/>
    </location>
</feature>
<protein>
    <submittedName>
        <fullName evidence="4">Trichohyalin-like</fullName>
    </submittedName>
</protein>
<keyword evidence="1" id="KW-0175">Coiled coil</keyword>